<feature type="region of interest" description="Disordered" evidence="2">
    <location>
        <begin position="1"/>
        <end position="31"/>
    </location>
</feature>
<feature type="region of interest" description="Disordered" evidence="2">
    <location>
        <begin position="164"/>
        <end position="230"/>
    </location>
</feature>
<evidence type="ECO:0000313" key="3">
    <source>
        <dbReference type="EMBL" id="CAK9164360.1"/>
    </source>
</evidence>
<reference evidence="3 4" key="1">
    <citation type="submission" date="2024-02" db="EMBL/GenBank/DDBJ databases">
        <authorList>
            <person name="Vignale AGUSTIN F."/>
            <person name="Sosa J E."/>
            <person name="Modenutti C."/>
        </authorList>
    </citation>
    <scope>NUCLEOTIDE SEQUENCE [LARGE SCALE GENOMIC DNA]</scope>
</reference>
<feature type="compositionally biased region" description="Basic and acidic residues" evidence="2">
    <location>
        <begin position="191"/>
        <end position="205"/>
    </location>
</feature>
<gene>
    <name evidence="3" type="ORF">ILEXP_LOCUS33468</name>
</gene>
<dbReference type="PANTHER" id="PTHR13466">
    <property type="entry name" value="TEX2 PROTEIN-RELATED"/>
    <property type="match status" value="1"/>
</dbReference>
<dbReference type="GO" id="GO:0005789">
    <property type="term" value="C:endoplasmic reticulum membrane"/>
    <property type="evidence" value="ECO:0007669"/>
    <property type="project" value="UniProtKB-SubCell"/>
</dbReference>
<organism evidence="3 4">
    <name type="scientific">Ilex paraguariensis</name>
    <name type="common">yerba mate</name>
    <dbReference type="NCBI Taxonomy" id="185542"/>
    <lineage>
        <taxon>Eukaryota</taxon>
        <taxon>Viridiplantae</taxon>
        <taxon>Streptophyta</taxon>
        <taxon>Embryophyta</taxon>
        <taxon>Tracheophyta</taxon>
        <taxon>Spermatophyta</taxon>
        <taxon>Magnoliopsida</taxon>
        <taxon>eudicotyledons</taxon>
        <taxon>Gunneridae</taxon>
        <taxon>Pentapetalae</taxon>
        <taxon>asterids</taxon>
        <taxon>campanulids</taxon>
        <taxon>Aquifoliales</taxon>
        <taxon>Aquifoliaceae</taxon>
        <taxon>Ilex</taxon>
    </lineage>
</organism>
<dbReference type="EMBL" id="CAUOFW020004181">
    <property type="protein sequence ID" value="CAK9164360.1"/>
    <property type="molecule type" value="Genomic_DNA"/>
</dbReference>
<sequence length="326" mass="36627">MAARRYKLTDTQYSGPSSQYTTKSGKSTTRASSSLSRWKSVLNSLAKQFSQVPLSLGIRIASLRGTMRLHIRPPPSDQLWFGFKSMPCIDFNLESFVGDHKISSGHIAQFLISRFKAAIRESMVHPNYENISIPWMLAEKDDWVPRKDAPFIWIKQAAVSDPTTAHEVASSQPGDKTHVIQPSRRATGNNVEDKHDKAKEVEHVRQPIGESPDTHASSSSLTNQATLNDKPSQQLRAPLLANDDPHKTRQGCEEENSGCQTPTRSLMLVEEQNHFLDGDDTRTKTTGTRAKMLSFGKKVGAKFDEKRRHIEERSRHIAEKMRGPQN</sequence>
<feature type="region of interest" description="Disordered" evidence="2">
    <location>
        <begin position="305"/>
        <end position="326"/>
    </location>
</feature>
<evidence type="ECO:0000313" key="4">
    <source>
        <dbReference type="Proteomes" id="UP001642360"/>
    </source>
</evidence>
<dbReference type="Proteomes" id="UP001642360">
    <property type="component" value="Unassembled WGS sequence"/>
</dbReference>
<protein>
    <submittedName>
        <fullName evidence="3">Uncharacterized protein</fullName>
    </submittedName>
</protein>
<dbReference type="AlphaFoldDB" id="A0ABC8T4M4"/>
<proteinExistence type="predicted"/>
<name>A0ABC8T4M4_9AQUA</name>
<comment type="subcellular location">
    <subcellularLocation>
        <location evidence="1">Endoplasmic reticulum membrane</location>
    </subcellularLocation>
</comment>
<evidence type="ECO:0000256" key="1">
    <source>
        <dbReference type="ARBA" id="ARBA00004586"/>
    </source>
</evidence>
<comment type="caution">
    <text evidence="3">The sequence shown here is derived from an EMBL/GenBank/DDBJ whole genome shotgun (WGS) entry which is preliminary data.</text>
</comment>
<feature type="compositionally biased region" description="Polar residues" evidence="2">
    <location>
        <begin position="214"/>
        <end position="230"/>
    </location>
</feature>
<keyword evidence="4" id="KW-1185">Reference proteome</keyword>
<dbReference type="PANTHER" id="PTHR13466:SF0">
    <property type="entry name" value="SMP-LTD DOMAIN-CONTAINING PROTEIN"/>
    <property type="match status" value="1"/>
</dbReference>
<feature type="compositionally biased region" description="Polar residues" evidence="2">
    <location>
        <begin position="9"/>
        <end position="31"/>
    </location>
</feature>
<accession>A0ABC8T4M4</accession>
<evidence type="ECO:0000256" key="2">
    <source>
        <dbReference type="SAM" id="MobiDB-lite"/>
    </source>
</evidence>